<proteinExistence type="predicted"/>
<evidence type="ECO:0000313" key="2">
    <source>
        <dbReference type="Proteomes" id="UP000800097"/>
    </source>
</evidence>
<organism evidence="1 2">
    <name type="scientific">Westerdykella ornata</name>
    <dbReference type="NCBI Taxonomy" id="318751"/>
    <lineage>
        <taxon>Eukaryota</taxon>
        <taxon>Fungi</taxon>
        <taxon>Dikarya</taxon>
        <taxon>Ascomycota</taxon>
        <taxon>Pezizomycotina</taxon>
        <taxon>Dothideomycetes</taxon>
        <taxon>Pleosporomycetidae</taxon>
        <taxon>Pleosporales</taxon>
        <taxon>Sporormiaceae</taxon>
        <taxon>Westerdykella</taxon>
    </lineage>
</organism>
<name>A0A6A6J9Q6_WESOR</name>
<sequence length="74" mass="8131">MPGTPLCSTSPHLRQSTLSLIILSSSPLPSLSTFVFSVTPLDAYTLFHKQEPTVTFFPQPESLRHPFPSLPPPL</sequence>
<protein>
    <submittedName>
        <fullName evidence="1">Uncharacterized protein</fullName>
    </submittedName>
</protein>
<accession>A0A6A6J9Q6</accession>
<gene>
    <name evidence="1" type="ORF">EI97DRAFT_198868</name>
</gene>
<reference evidence="1" key="1">
    <citation type="journal article" date="2020" name="Stud. Mycol.">
        <title>101 Dothideomycetes genomes: a test case for predicting lifestyles and emergence of pathogens.</title>
        <authorList>
            <person name="Haridas S."/>
            <person name="Albert R."/>
            <person name="Binder M."/>
            <person name="Bloem J."/>
            <person name="Labutti K."/>
            <person name="Salamov A."/>
            <person name="Andreopoulos B."/>
            <person name="Baker S."/>
            <person name="Barry K."/>
            <person name="Bills G."/>
            <person name="Bluhm B."/>
            <person name="Cannon C."/>
            <person name="Castanera R."/>
            <person name="Culley D."/>
            <person name="Daum C."/>
            <person name="Ezra D."/>
            <person name="Gonzalez J."/>
            <person name="Henrissat B."/>
            <person name="Kuo A."/>
            <person name="Liang C."/>
            <person name="Lipzen A."/>
            <person name="Lutzoni F."/>
            <person name="Magnuson J."/>
            <person name="Mondo S."/>
            <person name="Nolan M."/>
            <person name="Ohm R."/>
            <person name="Pangilinan J."/>
            <person name="Park H.-J."/>
            <person name="Ramirez L."/>
            <person name="Alfaro M."/>
            <person name="Sun H."/>
            <person name="Tritt A."/>
            <person name="Yoshinaga Y."/>
            <person name="Zwiers L.-H."/>
            <person name="Turgeon B."/>
            <person name="Goodwin S."/>
            <person name="Spatafora J."/>
            <person name="Crous P."/>
            <person name="Grigoriev I."/>
        </authorList>
    </citation>
    <scope>NUCLEOTIDE SEQUENCE</scope>
    <source>
        <strain evidence="1">CBS 379.55</strain>
    </source>
</reference>
<dbReference type="GeneID" id="54546843"/>
<keyword evidence="2" id="KW-1185">Reference proteome</keyword>
<evidence type="ECO:0000313" key="1">
    <source>
        <dbReference type="EMBL" id="KAF2272718.1"/>
    </source>
</evidence>
<dbReference type="AlphaFoldDB" id="A0A6A6J9Q6"/>
<dbReference type="Proteomes" id="UP000800097">
    <property type="component" value="Unassembled WGS sequence"/>
</dbReference>
<dbReference type="EMBL" id="ML986517">
    <property type="protein sequence ID" value="KAF2272718.1"/>
    <property type="molecule type" value="Genomic_DNA"/>
</dbReference>
<dbReference type="RefSeq" id="XP_033650257.1">
    <property type="nucleotide sequence ID" value="XM_033793668.1"/>
</dbReference>